<protein>
    <submittedName>
        <fullName evidence="4">Peptidoglycan DD-metalloendopeptidase family protein</fullName>
    </submittedName>
</protein>
<name>A0A8J7AI18_9CYAN</name>
<keyword evidence="1" id="KW-0732">Signal</keyword>
<dbReference type="Proteomes" id="UP000636505">
    <property type="component" value="Unassembled WGS sequence"/>
</dbReference>
<evidence type="ECO:0000256" key="2">
    <source>
        <dbReference type="SAM" id="Coils"/>
    </source>
</evidence>
<dbReference type="InterPro" id="IPR011055">
    <property type="entry name" value="Dup_hybrid_motif"/>
</dbReference>
<dbReference type="PANTHER" id="PTHR21666:SF289">
    <property type="entry name" value="L-ALA--D-GLU ENDOPEPTIDASE"/>
    <property type="match status" value="1"/>
</dbReference>
<sequence length="377" mass="41401">MLAGAWAQPAWSRDEARLVLVAAANPATELEDLQRQQEAVDSQKRTLSTEQQRLQNIETAASDRLRQLESTIQGTTAWIDDTAYQIAQAERQIQLLESDLTAAQQSYEQVRQATVGRLQFMQRQQQGQGWAVLLQSKDLNEFLDRRYQLKQVYQADQALLTKLTEKSAELVLQQQGVEAQKNAIALLRQQLLVQHQDYTQQAQQQTVLISRLQENRGALSAAINQLAADSEYLTGLIRERIAAAGGQIRGTGIMIYPVAGPITSNFGNRFHPVLGYSRFHAGTDFGASYGSIIRAADAGTVIFAGWYGGYGNAVIIDHGKGLTTLYAHASRLDVGEGQDVAKGQVIAAVGSTGLSTGPHLHFEVRSNGEPINPMQFL</sequence>
<dbReference type="InterPro" id="IPR050570">
    <property type="entry name" value="Cell_wall_metabolism_enzyme"/>
</dbReference>
<feature type="domain" description="M23ase beta-sheet core" evidence="3">
    <location>
        <begin position="278"/>
        <end position="373"/>
    </location>
</feature>
<dbReference type="GO" id="GO:0004222">
    <property type="term" value="F:metalloendopeptidase activity"/>
    <property type="evidence" value="ECO:0007669"/>
    <property type="project" value="TreeGrafter"/>
</dbReference>
<dbReference type="Gene3D" id="2.70.70.10">
    <property type="entry name" value="Glucose Permease (Domain IIA)"/>
    <property type="match status" value="1"/>
</dbReference>
<evidence type="ECO:0000256" key="1">
    <source>
        <dbReference type="ARBA" id="ARBA00022729"/>
    </source>
</evidence>
<dbReference type="SUPFAM" id="SSF51261">
    <property type="entry name" value="Duplicated hybrid motif"/>
    <property type="match status" value="1"/>
</dbReference>
<feature type="coiled-coil region" evidence="2">
    <location>
        <begin position="195"/>
        <end position="229"/>
    </location>
</feature>
<dbReference type="Pfam" id="PF01551">
    <property type="entry name" value="Peptidase_M23"/>
    <property type="match status" value="1"/>
</dbReference>
<dbReference type="PANTHER" id="PTHR21666">
    <property type="entry name" value="PEPTIDASE-RELATED"/>
    <property type="match status" value="1"/>
</dbReference>
<dbReference type="FunFam" id="2.70.70.10:FF:000006">
    <property type="entry name" value="M23 family peptidase"/>
    <property type="match status" value="1"/>
</dbReference>
<dbReference type="Gene3D" id="6.10.250.3150">
    <property type="match status" value="1"/>
</dbReference>
<dbReference type="InterPro" id="IPR016047">
    <property type="entry name" value="M23ase_b-sheet_dom"/>
</dbReference>
<keyword evidence="5" id="KW-1185">Reference proteome</keyword>
<feature type="coiled-coil region" evidence="2">
    <location>
        <begin position="30"/>
        <end position="113"/>
    </location>
</feature>
<gene>
    <name evidence="4" type="ORF">IQ241_11645</name>
</gene>
<reference evidence="4" key="1">
    <citation type="submission" date="2020-10" db="EMBL/GenBank/DDBJ databases">
        <authorList>
            <person name="Castelo-Branco R."/>
            <person name="Eusebio N."/>
            <person name="Adriana R."/>
            <person name="Vieira A."/>
            <person name="Brugerolle De Fraissinette N."/>
            <person name="Rezende De Castro R."/>
            <person name="Schneider M.P."/>
            <person name="Vasconcelos V."/>
            <person name="Leao P.N."/>
        </authorList>
    </citation>
    <scope>NUCLEOTIDE SEQUENCE</scope>
    <source>
        <strain evidence="4">LEGE 07310</strain>
    </source>
</reference>
<dbReference type="CDD" id="cd12797">
    <property type="entry name" value="M23_peptidase"/>
    <property type="match status" value="1"/>
</dbReference>
<comment type="caution">
    <text evidence="4">The sequence shown here is derived from an EMBL/GenBank/DDBJ whole genome shotgun (WGS) entry which is preliminary data.</text>
</comment>
<dbReference type="EMBL" id="JADEXG010000024">
    <property type="protein sequence ID" value="MBE9077938.1"/>
    <property type="molecule type" value="Genomic_DNA"/>
</dbReference>
<dbReference type="AlphaFoldDB" id="A0A8J7AI18"/>
<proteinExistence type="predicted"/>
<evidence type="ECO:0000313" key="5">
    <source>
        <dbReference type="Proteomes" id="UP000636505"/>
    </source>
</evidence>
<keyword evidence="2" id="KW-0175">Coiled coil</keyword>
<accession>A0A8J7AI18</accession>
<organism evidence="4 5">
    <name type="scientific">Vasconcelosia minhoensis LEGE 07310</name>
    <dbReference type="NCBI Taxonomy" id="915328"/>
    <lineage>
        <taxon>Bacteria</taxon>
        <taxon>Bacillati</taxon>
        <taxon>Cyanobacteriota</taxon>
        <taxon>Cyanophyceae</taxon>
        <taxon>Nodosilineales</taxon>
        <taxon>Cymatolegaceae</taxon>
        <taxon>Vasconcelosia</taxon>
        <taxon>Vasconcelosia minhoensis</taxon>
    </lineage>
</organism>
<evidence type="ECO:0000259" key="3">
    <source>
        <dbReference type="Pfam" id="PF01551"/>
    </source>
</evidence>
<evidence type="ECO:0000313" key="4">
    <source>
        <dbReference type="EMBL" id="MBE9077938.1"/>
    </source>
</evidence>